<keyword evidence="3" id="KW-0479">Metal-binding</keyword>
<dbReference type="PANTHER" id="PTHR42921:SF4">
    <property type="entry name" value="ACETOACETYL-COA SYNTHASE (AFU_ORTHOLOGUE AFUA_8G04770)"/>
    <property type="match status" value="1"/>
</dbReference>
<evidence type="ECO:0000256" key="2">
    <source>
        <dbReference type="ARBA" id="ARBA00012910"/>
    </source>
</evidence>
<dbReference type="InterPro" id="IPR001753">
    <property type="entry name" value="Enoyl-CoA_hydra/iso"/>
</dbReference>
<dbReference type="Gene3D" id="3.20.20.70">
    <property type="entry name" value="Aldolase class I"/>
    <property type="match status" value="1"/>
</dbReference>
<proteinExistence type="predicted"/>
<dbReference type="GO" id="GO:0004419">
    <property type="term" value="F:hydroxymethylglutaryl-CoA lyase activity"/>
    <property type="evidence" value="ECO:0007669"/>
    <property type="project" value="UniProtKB-EC"/>
</dbReference>
<evidence type="ECO:0000256" key="4">
    <source>
        <dbReference type="ARBA" id="ARBA00023239"/>
    </source>
</evidence>
<comment type="pathway">
    <text evidence="1">Metabolic intermediate metabolism; (S)-3-hydroxy-3-methylglutaryl-CoA degradation; acetoacetate from (S)-3-hydroxy-3-methylglutaryl-CoA: step 1/1.</text>
</comment>
<dbReference type="GO" id="GO:0046872">
    <property type="term" value="F:metal ion binding"/>
    <property type="evidence" value="ECO:0007669"/>
    <property type="project" value="UniProtKB-KW"/>
</dbReference>
<dbReference type="EMBL" id="VMNF01000011">
    <property type="protein sequence ID" value="TXC00234.1"/>
    <property type="molecule type" value="Genomic_DNA"/>
</dbReference>
<evidence type="ECO:0000313" key="8">
    <source>
        <dbReference type="Proteomes" id="UP000321331"/>
    </source>
</evidence>
<reference evidence="7 8" key="1">
    <citation type="submission" date="2019-07" db="EMBL/GenBank/DDBJ databases">
        <title>The First High-Quality Draft Genome Sequence of the Causal Agent of the Current Panama Disease Epidemic.</title>
        <authorList>
            <person name="Warmington R.J."/>
            <person name="Kay W."/>
            <person name="Jeffries A."/>
            <person name="Bebber D."/>
            <person name="Moore K."/>
            <person name="Studholme D.J."/>
        </authorList>
    </citation>
    <scope>NUCLEOTIDE SEQUENCE [LARGE SCALE GENOMIC DNA]</scope>
    <source>
        <strain evidence="7 8">TR4</strain>
    </source>
</reference>
<dbReference type="Pfam" id="PF00378">
    <property type="entry name" value="ECH_1"/>
    <property type="match status" value="1"/>
</dbReference>
<protein>
    <recommendedName>
        <fullName evidence="2">hydroxymethylglutaryl-CoA lyase</fullName>
        <ecNumber evidence="2">4.1.3.4</ecNumber>
    </recommendedName>
</protein>
<evidence type="ECO:0000256" key="5">
    <source>
        <dbReference type="ARBA" id="ARBA00049877"/>
    </source>
</evidence>
<dbReference type="GO" id="GO:0006629">
    <property type="term" value="P:lipid metabolic process"/>
    <property type="evidence" value="ECO:0007669"/>
    <property type="project" value="InterPro"/>
</dbReference>
<dbReference type="InterPro" id="IPR013785">
    <property type="entry name" value="Aldolase_TIM"/>
</dbReference>
<dbReference type="Gene3D" id="3.30.300.30">
    <property type="match status" value="1"/>
</dbReference>
<dbReference type="InterPro" id="IPR029045">
    <property type="entry name" value="ClpP/crotonase-like_dom_sf"/>
</dbReference>
<evidence type="ECO:0000256" key="3">
    <source>
        <dbReference type="ARBA" id="ARBA00022723"/>
    </source>
</evidence>
<dbReference type="Gene3D" id="3.90.226.10">
    <property type="entry name" value="2-enoyl-CoA Hydratase, Chain A, domain 1"/>
    <property type="match status" value="1"/>
</dbReference>
<dbReference type="GO" id="GO:0030729">
    <property type="term" value="F:acetoacetate-CoA ligase activity"/>
    <property type="evidence" value="ECO:0007669"/>
    <property type="project" value="InterPro"/>
</dbReference>
<dbReference type="NCBIfam" id="NF002937">
    <property type="entry name" value="PRK03584.1"/>
    <property type="match status" value="1"/>
</dbReference>
<evidence type="ECO:0000313" key="7">
    <source>
        <dbReference type="EMBL" id="TXC00234.1"/>
    </source>
</evidence>
<evidence type="ECO:0000259" key="6">
    <source>
        <dbReference type="PROSITE" id="PS50991"/>
    </source>
</evidence>
<dbReference type="AlphaFoldDB" id="A0A5C6SPE8"/>
<dbReference type="InterPro" id="IPR005914">
    <property type="entry name" value="Acac_CoA_synth"/>
</dbReference>
<evidence type="ECO:0000256" key="1">
    <source>
        <dbReference type="ARBA" id="ARBA00005143"/>
    </source>
</evidence>
<dbReference type="SUPFAM" id="SSF51569">
    <property type="entry name" value="Aldolase"/>
    <property type="match status" value="1"/>
</dbReference>
<dbReference type="PROSITE" id="PS50991">
    <property type="entry name" value="PYR_CT"/>
    <property type="match status" value="1"/>
</dbReference>
<dbReference type="Gene3D" id="3.40.50.12780">
    <property type="entry name" value="N-terminal domain of ligase-like"/>
    <property type="match status" value="1"/>
</dbReference>
<name>A0A5C6SPE8_FUSOC</name>
<dbReference type="CDD" id="cd07938">
    <property type="entry name" value="DRE_TIM_HMGL"/>
    <property type="match status" value="1"/>
</dbReference>
<sequence length="1277" mass="139401">MNAPAKTALWSPQNLNETNAVKFINHVNDKYGLRLQTYEDLYKWSVGDETINHFWTQAYAWLKISSSGTDDLTGEVACFNPSDSLSNLMFPPPKFFPAATLNIAELIFRGRKDTDIAIYFSRESLSDVEKVTWASLRERVRKLRSALVNSGVVAGDVVAAVISNSVDAIVICLAALSVGALWSSTSCDMGVGGIVDRYSQIRPKIIFADQGYVYARKIIDLSDRIREWSSKLRERSDILARVVVIPNPKLNSIPLHQPNTYTLENFLKTDRGDQLLFEIVPFSHPAFILFSSGTTGPPKCIVHSTGGVALKTKVDSVIQHDIRKTDIVFQYTTTSWIMWVLNLMNLSCGAAMLLYDGSPFHPRPSILLELAQAFKVSVFGTSPRYLSTLKGLGITPRRDFDLSRLRIMLSTGSVLSAELYEWFYSIAFPPSAQLISMSGGTDIAGCFLCGTPMLPVYAGEIQCKALGMAVDIYDSGTDEHVSVEELGAPGELVCAKPFPSQPLAFLGKDGYKQYKASYFERYGPSVWCQGDFVQRSPATGGVFMLGRSDGVLNPSGVRFGSAEIYAVIETIPEVLDSICVGQKREVDINERVLLFVKIRPGASLTSHLRSHINSALRDRYSPRHVPAYIFEVDDIPYTANGKKCEINVKHAINGNKFAVAGSVANPAALKAYEKYRDLPIVEVGPRDGLQIIKASIPTATKVELIRRLADTGLINIEATSFVSPKWVPQLADGAEVMKEILARPGHIYQSRQMNYPVLAPNLKGLENASRAGAKEIVVFASVTEAFSKANQNCTVEEALQQCEAVTKKALSLGIRVRGVISCMFSDPFSGPTSPSAVLPVVKRLLEMGCYEVGLGDTLGVGTPKKVQDVLDKLLAEISPNRLAGHFHDTYGQGIANIVRAYEMGLRKFDSSVAGLGGCPYAPGARGNVATEDVIYTLENSGISTGVDLNKLCNVGQWISKEIGIPYGSRAGAALVAKRSNTISSSGTPKPTPPKQHRSWKIVEDTGEYRVSRSGTALKVTLTRPKNGNALTDSMLEGLTALFKKLPQDPYVYHLVIESEGKFFCTGMDLSGNTDTDNGSDDGSYYAKVAALYEAVDHVPQTTIAVVDGPCFGGGVGLAFTCDVRLVSPKARWTLSEIKIGVSPAVISKYLVREWGASIAREGMLSGREIRPEELARVGAVHGISSDGASLTTLLDNYLDQLDKCAPRSAAINKELTRMAWLSPDSEKQASLVKRTFANMMVPGSEGEHGIRQFQKKVKSFSWKDFWGNKSPLEKSIY</sequence>
<keyword evidence="4" id="KW-0456">Lyase</keyword>
<organism evidence="7 8">
    <name type="scientific">Fusarium oxysporum f. sp. cubense</name>
    <dbReference type="NCBI Taxonomy" id="61366"/>
    <lineage>
        <taxon>Eukaryota</taxon>
        <taxon>Fungi</taxon>
        <taxon>Dikarya</taxon>
        <taxon>Ascomycota</taxon>
        <taxon>Pezizomycotina</taxon>
        <taxon>Sordariomycetes</taxon>
        <taxon>Hypocreomycetidae</taxon>
        <taxon>Hypocreales</taxon>
        <taxon>Nectriaceae</taxon>
        <taxon>Fusarium</taxon>
        <taxon>Fusarium oxysporum species complex</taxon>
    </lineage>
</organism>
<dbReference type="InterPro" id="IPR020845">
    <property type="entry name" value="AMP-binding_CS"/>
</dbReference>
<dbReference type="InterPro" id="IPR025110">
    <property type="entry name" value="AMP-bd_C"/>
</dbReference>
<dbReference type="InterPro" id="IPR000138">
    <property type="entry name" value="HMG_CoA_lyase_AS"/>
</dbReference>
<accession>A0A5C6SPE8</accession>
<dbReference type="NCBIfam" id="TIGR01217">
    <property type="entry name" value="ac_ac_CoA_syn"/>
    <property type="match status" value="1"/>
</dbReference>
<dbReference type="InterPro" id="IPR042099">
    <property type="entry name" value="ANL_N_sf"/>
</dbReference>
<dbReference type="PANTHER" id="PTHR42921">
    <property type="entry name" value="ACETOACETYL-COA SYNTHETASE"/>
    <property type="match status" value="1"/>
</dbReference>
<dbReference type="SUPFAM" id="SSF56801">
    <property type="entry name" value="Acetyl-CoA synthetase-like"/>
    <property type="match status" value="1"/>
</dbReference>
<feature type="domain" description="Pyruvate carboxyltransferase" evidence="6">
    <location>
        <begin position="678"/>
        <end position="952"/>
    </location>
</feature>
<dbReference type="Pfam" id="PF13193">
    <property type="entry name" value="AMP-binding_C"/>
    <property type="match status" value="1"/>
</dbReference>
<dbReference type="Pfam" id="PF00682">
    <property type="entry name" value="HMGL-like"/>
    <property type="match status" value="1"/>
</dbReference>
<dbReference type="Pfam" id="PF00501">
    <property type="entry name" value="AMP-binding"/>
    <property type="match status" value="1"/>
</dbReference>
<dbReference type="SUPFAM" id="SSF52096">
    <property type="entry name" value="ClpP/crotonase"/>
    <property type="match status" value="1"/>
</dbReference>
<dbReference type="InterPro" id="IPR045851">
    <property type="entry name" value="AMP-bd_C_sf"/>
</dbReference>
<dbReference type="PROSITE" id="PS00455">
    <property type="entry name" value="AMP_BINDING"/>
    <property type="match status" value="1"/>
</dbReference>
<dbReference type="GO" id="GO:0044283">
    <property type="term" value="P:small molecule biosynthetic process"/>
    <property type="evidence" value="ECO:0007669"/>
    <property type="project" value="UniProtKB-ARBA"/>
</dbReference>
<dbReference type="UniPathway" id="UPA00896">
    <property type="reaction ID" value="UER00863"/>
</dbReference>
<dbReference type="CDD" id="cd06558">
    <property type="entry name" value="crotonase-like"/>
    <property type="match status" value="1"/>
</dbReference>
<dbReference type="InterPro" id="IPR000891">
    <property type="entry name" value="PYR_CT"/>
</dbReference>
<dbReference type="InterPro" id="IPR000873">
    <property type="entry name" value="AMP-dep_synth/lig_dom"/>
</dbReference>
<dbReference type="Proteomes" id="UP000321331">
    <property type="component" value="Unassembled WGS sequence"/>
</dbReference>
<dbReference type="NCBIfam" id="NF004283">
    <property type="entry name" value="PRK05692.1"/>
    <property type="match status" value="1"/>
</dbReference>
<comment type="caution">
    <text evidence="7">The sequence shown here is derived from an EMBL/GenBank/DDBJ whole genome shotgun (WGS) entry which is preliminary data.</text>
</comment>
<comment type="catalytic activity">
    <reaction evidence="5">
        <text>(3S)-3-hydroxy-3-methylglutaryl-CoA = acetoacetate + acetyl-CoA</text>
        <dbReference type="Rhea" id="RHEA:24404"/>
        <dbReference type="ChEBI" id="CHEBI:13705"/>
        <dbReference type="ChEBI" id="CHEBI:43074"/>
        <dbReference type="ChEBI" id="CHEBI:57288"/>
        <dbReference type="EC" id="4.1.3.4"/>
    </reaction>
</comment>
<dbReference type="EC" id="4.1.3.4" evidence="2"/>
<dbReference type="FunFam" id="3.20.20.70:FF:000201">
    <property type="entry name" value="Hydroxymethylglutaryl-CoA lyase"/>
    <property type="match status" value="1"/>
</dbReference>
<gene>
    <name evidence="7" type="ORF">FocTR4_00013651</name>
</gene>
<dbReference type="PROSITE" id="PS01062">
    <property type="entry name" value="HMG_COA_LYASE"/>
    <property type="match status" value="1"/>
</dbReference>